<dbReference type="GO" id="GO:0005737">
    <property type="term" value="C:cytoplasm"/>
    <property type="evidence" value="ECO:0007669"/>
    <property type="project" value="TreeGrafter"/>
</dbReference>
<evidence type="ECO:0000256" key="6">
    <source>
        <dbReference type="ARBA" id="ARBA00022786"/>
    </source>
</evidence>
<feature type="domain" description="UBR-type" evidence="12">
    <location>
        <begin position="116"/>
        <end position="186"/>
    </location>
</feature>
<reference evidence="13" key="2">
    <citation type="journal article" date="2022" name="Res Sq">
        <title>Comparative Genomics Reveals Insights into the Divergent Evolution of Astigmatic Mites and Household Pest Adaptations.</title>
        <authorList>
            <person name="Xiong Q."/>
            <person name="Wan A.T.-Y."/>
            <person name="Liu X.-Y."/>
            <person name="Fung C.S.-H."/>
            <person name="Xiao X."/>
            <person name="Malainual N."/>
            <person name="Hou J."/>
            <person name="Wang L."/>
            <person name="Wang M."/>
            <person name="Yang K."/>
            <person name="Cui Y."/>
            <person name="Leung E."/>
            <person name="Nong W."/>
            <person name="Shin S.-K."/>
            <person name="Au S."/>
            <person name="Jeong K.Y."/>
            <person name="Chew F.T."/>
            <person name="Hui J."/>
            <person name="Leung T.F."/>
            <person name="Tungtrongchitr A."/>
            <person name="Zhong N."/>
            <person name="Liu Z."/>
            <person name="Tsui S."/>
        </authorList>
    </citation>
    <scope>NUCLEOTIDE SEQUENCE</scope>
    <source>
        <strain evidence="13">Derf</strain>
        <tissue evidence="13">Whole organism</tissue>
    </source>
</reference>
<dbReference type="SUPFAM" id="SSF54736">
    <property type="entry name" value="ClpS-like"/>
    <property type="match status" value="1"/>
</dbReference>
<comment type="caution">
    <text evidence="13">The sequence shown here is derived from an EMBL/GenBank/DDBJ whole genome shotgun (WGS) entry which is preliminary data.</text>
</comment>
<evidence type="ECO:0000256" key="1">
    <source>
        <dbReference type="ARBA" id="ARBA00000900"/>
    </source>
</evidence>
<dbReference type="GO" id="GO:0071596">
    <property type="term" value="P:ubiquitin-dependent protein catabolic process via the N-end rule pathway"/>
    <property type="evidence" value="ECO:0007669"/>
    <property type="project" value="UniProtKB-UniRule"/>
</dbReference>
<dbReference type="PROSITE" id="PS51157">
    <property type="entry name" value="ZF_UBR"/>
    <property type="match status" value="1"/>
</dbReference>
<proteinExistence type="inferred from homology"/>
<dbReference type="SMART" id="SM00396">
    <property type="entry name" value="ZnF_UBR1"/>
    <property type="match status" value="1"/>
</dbReference>
<dbReference type="FunFam" id="2.10.110.30:FF:000001">
    <property type="entry name" value="E3 ubiquitin-protein ligase UBR2 isoform 1"/>
    <property type="match status" value="1"/>
</dbReference>
<comment type="function">
    <text evidence="10">Ubiquitin ligase protein which is a component of the N-end rule pathway. Recognizes and binds to proteins bearing specific N-terminal residues that are destabilizing according to the N-end rule, leading to their ubiquitination and subsequent degradation.</text>
</comment>
<dbReference type="InterPro" id="IPR014719">
    <property type="entry name" value="Ribosomal_bL12_C/ClpS-like"/>
</dbReference>
<evidence type="ECO:0000256" key="7">
    <source>
        <dbReference type="ARBA" id="ARBA00022833"/>
    </source>
</evidence>
<dbReference type="Pfam" id="PF02207">
    <property type="entry name" value="zf-UBR"/>
    <property type="match status" value="1"/>
</dbReference>
<dbReference type="PANTHER" id="PTHR21497:SF24">
    <property type="entry name" value="E3 UBIQUITIN-PROTEIN LIGASE UBR1"/>
    <property type="match status" value="1"/>
</dbReference>
<dbReference type="InterPro" id="IPR039164">
    <property type="entry name" value="UBR1-like"/>
</dbReference>
<dbReference type="Gene3D" id="3.30.1390.10">
    <property type="match status" value="1"/>
</dbReference>
<evidence type="ECO:0000256" key="11">
    <source>
        <dbReference type="SAM" id="MobiDB-lite"/>
    </source>
</evidence>
<dbReference type="InterPro" id="IPR003769">
    <property type="entry name" value="ClpS_core"/>
</dbReference>
<dbReference type="Proteomes" id="UP000790347">
    <property type="component" value="Unassembled WGS sequence"/>
</dbReference>
<dbReference type="GO" id="GO:0000151">
    <property type="term" value="C:ubiquitin ligase complex"/>
    <property type="evidence" value="ECO:0007669"/>
    <property type="project" value="TreeGrafter"/>
</dbReference>
<evidence type="ECO:0000256" key="8">
    <source>
        <dbReference type="ARBA" id="ARBA00046341"/>
    </source>
</evidence>
<keyword evidence="7 10" id="KW-0862">Zinc</keyword>
<feature type="zinc finger region" description="UBR-type" evidence="9">
    <location>
        <begin position="116"/>
        <end position="186"/>
    </location>
</feature>
<accession>A0A922I9H1</accession>
<feature type="region of interest" description="Disordered" evidence="11">
    <location>
        <begin position="1128"/>
        <end position="1151"/>
    </location>
</feature>
<feature type="region of interest" description="Disordered" evidence="11">
    <location>
        <begin position="1"/>
        <end position="22"/>
    </location>
</feature>
<feature type="compositionally biased region" description="Basic and acidic residues" evidence="11">
    <location>
        <begin position="1"/>
        <end position="11"/>
    </location>
</feature>
<dbReference type="InterPro" id="IPR036390">
    <property type="entry name" value="WH_DNA-bd_sf"/>
</dbReference>
<keyword evidence="3 10" id="KW-0808">Transferase</keyword>
<dbReference type="EMBL" id="ASGP02000001">
    <property type="protein sequence ID" value="KAH9526727.1"/>
    <property type="molecule type" value="Genomic_DNA"/>
</dbReference>
<dbReference type="GO" id="GO:0016567">
    <property type="term" value="P:protein ubiquitination"/>
    <property type="evidence" value="ECO:0007669"/>
    <property type="project" value="UniProtKB-UniRule"/>
</dbReference>
<reference evidence="13" key="1">
    <citation type="submission" date="2013-05" db="EMBL/GenBank/DDBJ databases">
        <authorList>
            <person name="Yim A.K.Y."/>
            <person name="Chan T.F."/>
            <person name="Ji K.M."/>
            <person name="Liu X.Y."/>
            <person name="Zhou J.W."/>
            <person name="Li R.Q."/>
            <person name="Yang K.Y."/>
            <person name="Li J."/>
            <person name="Li M."/>
            <person name="Law P.T.W."/>
            <person name="Wu Y.L."/>
            <person name="Cai Z.L."/>
            <person name="Qin H."/>
            <person name="Bao Y."/>
            <person name="Leung R.K.K."/>
            <person name="Ng P.K.S."/>
            <person name="Zou J."/>
            <person name="Zhong X.J."/>
            <person name="Ran P.X."/>
            <person name="Zhong N.S."/>
            <person name="Liu Z.G."/>
            <person name="Tsui S.K.W."/>
        </authorList>
    </citation>
    <scope>NUCLEOTIDE SEQUENCE</scope>
    <source>
        <strain evidence="13">Derf</strain>
        <tissue evidence="13">Whole organism</tissue>
    </source>
</reference>
<dbReference type="EC" id="2.3.2.27" evidence="10"/>
<evidence type="ECO:0000256" key="10">
    <source>
        <dbReference type="RuleBase" id="RU366018"/>
    </source>
</evidence>
<evidence type="ECO:0000313" key="13">
    <source>
        <dbReference type="EMBL" id="KAH9526727.1"/>
    </source>
</evidence>
<dbReference type="Pfam" id="PF22960">
    <property type="entry name" value="WHD_UBR1"/>
    <property type="match status" value="1"/>
</dbReference>
<evidence type="ECO:0000256" key="5">
    <source>
        <dbReference type="ARBA" id="ARBA00022771"/>
    </source>
</evidence>
<evidence type="ECO:0000256" key="9">
    <source>
        <dbReference type="PROSITE-ProRule" id="PRU00508"/>
    </source>
</evidence>
<evidence type="ECO:0000256" key="3">
    <source>
        <dbReference type="ARBA" id="ARBA00022679"/>
    </source>
</evidence>
<dbReference type="InterPro" id="IPR003126">
    <property type="entry name" value="Znf_UBR"/>
</dbReference>
<dbReference type="SUPFAM" id="SSF46785">
    <property type="entry name" value="Winged helix' DNA-binding domain"/>
    <property type="match status" value="1"/>
</dbReference>
<evidence type="ECO:0000256" key="2">
    <source>
        <dbReference type="ARBA" id="ARBA00004906"/>
    </source>
</evidence>
<organism evidence="13 14">
    <name type="scientific">Dermatophagoides farinae</name>
    <name type="common">American house dust mite</name>
    <dbReference type="NCBI Taxonomy" id="6954"/>
    <lineage>
        <taxon>Eukaryota</taxon>
        <taxon>Metazoa</taxon>
        <taxon>Ecdysozoa</taxon>
        <taxon>Arthropoda</taxon>
        <taxon>Chelicerata</taxon>
        <taxon>Arachnida</taxon>
        <taxon>Acari</taxon>
        <taxon>Acariformes</taxon>
        <taxon>Sarcoptiformes</taxon>
        <taxon>Astigmata</taxon>
        <taxon>Psoroptidia</taxon>
        <taxon>Analgoidea</taxon>
        <taxon>Pyroglyphidae</taxon>
        <taxon>Dermatophagoidinae</taxon>
        <taxon>Dermatophagoides</taxon>
    </lineage>
</organism>
<dbReference type="CDD" id="cd19672">
    <property type="entry name" value="UBR-box_UBR1_like"/>
    <property type="match status" value="1"/>
</dbReference>
<keyword evidence="6 10" id="KW-0833">Ubl conjugation pathway</keyword>
<dbReference type="Pfam" id="PF02617">
    <property type="entry name" value="ClpS"/>
    <property type="match status" value="1"/>
</dbReference>
<dbReference type="Gene3D" id="2.10.110.30">
    <property type="match status" value="1"/>
</dbReference>
<dbReference type="PANTHER" id="PTHR21497">
    <property type="entry name" value="UBIQUITIN LIGASE E3 ALPHA-RELATED"/>
    <property type="match status" value="1"/>
</dbReference>
<protein>
    <recommendedName>
        <fullName evidence="10">E3 ubiquitin-protein ligase</fullName>
        <ecNumber evidence="10">2.3.2.27</ecNumber>
    </recommendedName>
</protein>
<evidence type="ECO:0000256" key="4">
    <source>
        <dbReference type="ARBA" id="ARBA00022723"/>
    </source>
</evidence>
<feature type="region of interest" description="Disordered" evidence="11">
    <location>
        <begin position="1599"/>
        <end position="1632"/>
    </location>
</feature>
<comment type="similarity">
    <text evidence="8 10">Belongs to the E3 ubiquitin-protein ligase UBR1-like family.</text>
</comment>
<evidence type="ECO:0000313" key="14">
    <source>
        <dbReference type="Proteomes" id="UP000790347"/>
    </source>
</evidence>
<dbReference type="InterPro" id="IPR044046">
    <property type="entry name" value="E3_ligase_UBR-like_C"/>
</dbReference>
<comment type="pathway">
    <text evidence="2 10">Protein modification; protein ubiquitination.</text>
</comment>
<keyword evidence="14" id="KW-1185">Reference proteome</keyword>
<dbReference type="GO" id="GO:0061630">
    <property type="term" value="F:ubiquitin protein ligase activity"/>
    <property type="evidence" value="ECO:0007669"/>
    <property type="project" value="UniProtKB-UniRule"/>
</dbReference>
<gene>
    <name evidence="13" type="primary">UBR1_1</name>
    <name evidence="13" type="ORF">DERF_000791</name>
</gene>
<dbReference type="InterPro" id="IPR055194">
    <property type="entry name" value="UBR1-like_WH"/>
</dbReference>
<evidence type="ECO:0000259" key="12">
    <source>
        <dbReference type="PROSITE" id="PS51157"/>
    </source>
</evidence>
<comment type="catalytic activity">
    <reaction evidence="1 10">
        <text>S-ubiquitinyl-[E2 ubiquitin-conjugating enzyme]-L-cysteine + [acceptor protein]-L-lysine = [E2 ubiquitin-conjugating enzyme]-L-cysteine + N(6)-ubiquitinyl-[acceptor protein]-L-lysine.</text>
        <dbReference type="EC" id="2.3.2.27"/>
    </reaction>
</comment>
<keyword evidence="4 10" id="KW-0479">Metal-binding</keyword>
<dbReference type="GO" id="GO:0008270">
    <property type="term" value="F:zinc ion binding"/>
    <property type="evidence" value="ECO:0007669"/>
    <property type="project" value="UniProtKB-UniRule"/>
</dbReference>
<keyword evidence="5 10" id="KW-0863">Zinc-finger</keyword>
<dbReference type="Pfam" id="PF18995">
    <property type="entry name" value="PRT6_C"/>
    <property type="match status" value="1"/>
</dbReference>
<sequence>MDNFHLEENKHPQQQQQQSERKLKTSIELSDILKYAKCIDNNLHSDNGESFIDLIEEQWKRIVPELFRPQISTSPQSFDEQRVYEELIKPLECFITGVEQSHELLDKLKNISKPPQLCGRVFKLGEPTYSCRDCSSDPTCVLCVDCFKHSVHRQHRYRISPSSSGYCDCGDPEAWKCDAICSLHAAKRTTDSDLSAILSLMTEQEFNNILIRLRIVIHYVLDYIYLLLKWNQTDLPKRLQTTKRVEKPEVNRYASVLYNDETHTYEHVIYALTKSIKCDNKKATDYANTVDREGRCVIFIGTQERCDTVKSIISDTNRKNEEKVLEVKVLSTHLVAHQTFVTRLMVWIMEMLPICKQFRLVLADYLYQPGHHFQRFNDFQEQSSSMANLSLLEKIMHSDTWFWKSIRILWHKMFMSGLLLDLKPKKQFARLFTQHYPHLLEDFVKDDHEEHVSILSLSVQIYTVPSIARMLIEEENAITILINTFLELNFSYHQQGRFNFSTTPNTPPFRRSYRALRDTHYLLTPKIADLFEWSTDRIRNHFLEGAEAFAKLLKRTQQMETMIRQVVQHIEYEPGRDMSTKFEFILAPLIKSFIEWSITDSQIYLNVFNTGLRLAKDSFDYYANGGDKQNENPVTNSRCTTVRRHYAFRSAMVWDYNVGRKEMSIHTPLSRFLAGLMLHLPEFPDLWNEYNDYSSDDDCGRCRRLTPYRLNAESTMELALRTQVLLGQFRAGMWRRNGYSFINQIHFYLSPSLRATTYDLDILNLQIGAAMLDPNEFMIHVMCKYSVNVILDDREYSPSKRNDDATRHQITLLEEFLRLIYTILVERYTVKLGSVNDDDCCKNEIIQWLCKESMSNSELFAHLNQDYCEKNIEDLILEVAEFRRSLSTSNTAGRYVLKDVYRERFNPFFYHYTRQDQSAAYETQIRIKRDRKEKHLCCPPPPLPDFSEPFRTINQILLCDVTLTLLKCLLEKTIDLKDIYFSDFQFQQCLYLIGIALNEELKYPDRFKFSQRAIDFNIVSLLEQCSTRHILTRVEMHQGLYDWCMDRFKQVMLLHSSSTSSSSSISTDEPQQQLIEQNRNSTTFGHHQEQERSRRRKMAAARQERILQLMQQQQRSFLKENEKYFKENPVSIDNNNSSKNKDVSMTDMTGENDSGELGVAFGARRTTYNNRIMNSDDVFTCILCLESQDVNTNNGRYLLLAGFIQQSTVLSKNRSMPTWKDTENINCMLTRSDHNFCPFINTCTHYMHNDCFEKYFETTMLNERRRSAHRYPRVTYDLHKREFLCPLCETLSNVTIPIMPSLAQPVKPATIAAEMTIDQWLNAMLVILQSCNSIWINDVNDLIYSSGKVPGFSKGFSQLIASLTDDSLKQTMQSFKQEYDLNRQPIIDVDAVESQRDIRGEIVGNFYKTINEKTICPDDALTSGLDAPHDLIQCLNWSISYTLQVMERSMRLDERKRLSMDQMVDTRQYQCLKALIKMARVQSNFMHTLNQRRVFLYLMNYLLVTTVYQSSPYHLLDVDAFTLLISLMITSPSFFVDDSPNNQSNRLFWVHHQDDRSKHQKNFIMPIGNNFERNIIELMLTFHIVQIVLTNDNLVDSTPIDEPMDVDGNECTSSSSSQLKSDDDDSKSNSPNNSPLLVASFCKDILIAAGHKFSEDELMANASQIEAFIKQRTLPFLRSSALFAYFLTEIRWPERLWNQSKDKNIATTIEYDLLCRYLAIERDLGLLLQSINLRHLCLIWTRHQKLSTLFEQPTAGTVRTCLSSSNLYLRQPHEINRLVKLPYDFSDLINSVVNFTCPNSNGGESRYPTMCLICGEILCSQNYCCQHRVGKESVGACTYHSQQCSASMGIFLRIRDNKILLLTSRSRGCYLASPYVDKFGETDSGLCRGHPMFLSEPAYEQLYKIWFRHGIPEQIVHLMETSNSLPSINWNMM</sequence>
<feature type="region of interest" description="Disordered" evidence="11">
    <location>
        <begin position="1059"/>
        <end position="1097"/>
    </location>
</feature>
<feature type="compositionally biased region" description="Polar residues" evidence="11">
    <location>
        <begin position="1068"/>
        <end position="1085"/>
    </location>
</feature>
<name>A0A922I9H1_DERFA</name>